<keyword evidence="1" id="KW-1133">Transmembrane helix</keyword>
<gene>
    <name evidence="2" type="ORF">JF625_24110</name>
</gene>
<dbReference type="EMBL" id="JAEKLZ010000376">
    <property type="protein sequence ID" value="MBW8728217.1"/>
    <property type="molecule type" value="Genomic_DNA"/>
</dbReference>
<name>A0A952FN99_9PROT</name>
<keyword evidence="1" id="KW-0472">Membrane</keyword>
<dbReference type="Proteomes" id="UP000700706">
    <property type="component" value="Unassembled WGS sequence"/>
</dbReference>
<feature type="transmembrane region" description="Helical" evidence="1">
    <location>
        <begin position="61"/>
        <end position="80"/>
    </location>
</feature>
<feature type="transmembrane region" description="Helical" evidence="1">
    <location>
        <begin position="21"/>
        <end position="41"/>
    </location>
</feature>
<keyword evidence="1" id="KW-0812">Transmembrane</keyword>
<evidence type="ECO:0000313" key="2">
    <source>
        <dbReference type="EMBL" id="MBW8728217.1"/>
    </source>
</evidence>
<dbReference type="AlphaFoldDB" id="A0A952FN99"/>
<comment type="caution">
    <text evidence="2">The sequence shown here is derived from an EMBL/GenBank/DDBJ whole genome shotgun (WGS) entry which is preliminary data.</text>
</comment>
<evidence type="ECO:0000256" key="1">
    <source>
        <dbReference type="SAM" id="Phobius"/>
    </source>
</evidence>
<sequence length="87" mass="8915">MTQHPTGTREEGLAARPGAAGWLHLAATPTFAVMALVTGVSGGEADVLCSAMGASPLAGMVPMYLLMSVFHAAPWLRLVAGRDPAAR</sequence>
<reference evidence="2" key="1">
    <citation type="submission" date="2020-06" db="EMBL/GenBank/DDBJ databases">
        <title>Stable isotope informed genome-resolved metagenomics uncovers potential trophic interactions in rhizosphere soil.</title>
        <authorList>
            <person name="Starr E.P."/>
            <person name="Shi S."/>
            <person name="Blazewicz S.J."/>
            <person name="Koch B.J."/>
            <person name="Probst A.J."/>
            <person name="Hungate B.A."/>
            <person name="Pett-Ridge J."/>
            <person name="Firestone M.K."/>
            <person name="Banfield J.F."/>
        </authorList>
    </citation>
    <scope>NUCLEOTIDE SEQUENCE</scope>
    <source>
        <strain evidence="2">YM_69_17</strain>
    </source>
</reference>
<evidence type="ECO:0000313" key="3">
    <source>
        <dbReference type="Proteomes" id="UP000700706"/>
    </source>
</evidence>
<proteinExistence type="predicted"/>
<protein>
    <submittedName>
        <fullName evidence="2">Uncharacterized protein</fullName>
    </submittedName>
</protein>
<organism evidence="2 3">
    <name type="scientific">Inquilinus limosus</name>
    <dbReference type="NCBI Taxonomy" id="171674"/>
    <lineage>
        <taxon>Bacteria</taxon>
        <taxon>Pseudomonadati</taxon>
        <taxon>Pseudomonadota</taxon>
        <taxon>Alphaproteobacteria</taxon>
        <taxon>Rhodospirillales</taxon>
        <taxon>Rhodospirillaceae</taxon>
        <taxon>Inquilinus</taxon>
    </lineage>
</organism>
<accession>A0A952FN99</accession>